<keyword evidence="3" id="KW-1185">Reference proteome</keyword>
<accession>A0A0U5FR43</accession>
<dbReference type="STRING" id="454130.A0A0U5FR43"/>
<dbReference type="OrthoDB" id="9983919at2759"/>
<dbReference type="Proteomes" id="UP000054771">
    <property type="component" value="Unassembled WGS sequence"/>
</dbReference>
<evidence type="ECO:0000259" key="1">
    <source>
        <dbReference type="Pfam" id="PF01814"/>
    </source>
</evidence>
<proteinExistence type="predicted"/>
<dbReference type="OMA" id="MANKDRD"/>
<gene>
    <name evidence="2" type="ORF">ASPCAL01561</name>
</gene>
<dbReference type="PANTHER" id="PTHR35585:SF1">
    <property type="entry name" value="HHE DOMAIN PROTEIN (AFU_ORTHOLOGUE AFUA_4G00730)"/>
    <property type="match status" value="1"/>
</dbReference>
<dbReference type="Pfam" id="PF01814">
    <property type="entry name" value="Hemerythrin"/>
    <property type="match status" value="1"/>
</dbReference>
<feature type="domain" description="Hemerythrin-like" evidence="1">
    <location>
        <begin position="43"/>
        <end position="160"/>
    </location>
</feature>
<organism evidence="2 3">
    <name type="scientific">Aspergillus calidoustus</name>
    <dbReference type="NCBI Taxonomy" id="454130"/>
    <lineage>
        <taxon>Eukaryota</taxon>
        <taxon>Fungi</taxon>
        <taxon>Dikarya</taxon>
        <taxon>Ascomycota</taxon>
        <taxon>Pezizomycotina</taxon>
        <taxon>Eurotiomycetes</taxon>
        <taxon>Eurotiomycetidae</taxon>
        <taxon>Eurotiales</taxon>
        <taxon>Aspergillaceae</taxon>
        <taxon>Aspergillus</taxon>
        <taxon>Aspergillus subgen. Nidulantes</taxon>
    </lineage>
</organism>
<dbReference type="Gene3D" id="1.20.120.520">
    <property type="entry name" value="nmb1532 protein domain like"/>
    <property type="match status" value="1"/>
</dbReference>
<dbReference type="InterPro" id="IPR012312">
    <property type="entry name" value="Hemerythrin-like"/>
</dbReference>
<dbReference type="EMBL" id="CDMC01000001">
    <property type="protein sequence ID" value="CEL01985.1"/>
    <property type="molecule type" value="Genomic_DNA"/>
</dbReference>
<protein>
    <submittedName>
        <fullName evidence="2">Putative HHE domain protein (AFU_orthologue AFUA_4G00730)</fullName>
    </submittedName>
</protein>
<name>A0A0U5FR43_ASPCI</name>
<evidence type="ECO:0000313" key="2">
    <source>
        <dbReference type="EMBL" id="CEL01985.1"/>
    </source>
</evidence>
<sequence length="230" mass="26191">MAIRLLNSTRLPLKQFNLSIPLQVSVAQRRLISQSPIAMTPRIIDAIKEDHREIEDYYNKILASTTDKEKTQWQNQFTWELARHSIGEELVVYPVFEKALPDGRAMADKDRKEHLAVKEALKKFQNMKPTDPDFESTLKSLMSDLSQHIKEEESTDLPKLEDAISEAESEKLSKSFGRTKMFVPSRSHPSAPDKPPFETVAGLLAAPLDHLSDLFRSWPHTKGMPNPSTK</sequence>
<reference evidence="3" key="1">
    <citation type="journal article" date="2016" name="Genome Announc.">
        <title>Draft genome sequences of fungus Aspergillus calidoustus.</title>
        <authorList>
            <person name="Horn F."/>
            <person name="Linde J."/>
            <person name="Mattern D.J."/>
            <person name="Walther G."/>
            <person name="Guthke R."/>
            <person name="Scherlach K."/>
            <person name="Martin K."/>
            <person name="Brakhage A.A."/>
            <person name="Petzke L."/>
            <person name="Valiante V."/>
        </authorList>
    </citation>
    <scope>NUCLEOTIDE SEQUENCE [LARGE SCALE GENOMIC DNA]</scope>
    <source>
        <strain evidence="3">SF006504</strain>
    </source>
</reference>
<dbReference type="PANTHER" id="PTHR35585">
    <property type="entry name" value="HHE DOMAIN PROTEIN (AFU_ORTHOLOGUE AFUA_4G00730)"/>
    <property type="match status" value="1"/>
</dbReference>
<evidence type="ECO:0000313" key="3">
    <source>
        <dbReference type="Proteomes" id="UP000054771"/>
    </source>
</evidence>
<dbReference type="AlphaFoldDB" id="A0A0U5FR43"/>